<dbReference type="GO" id="GO:0005829">
    <property type="term" value="C:cytosol"/>
    <property type="evidence" value="ECO:0007669"/>
    <property type="project" value="TreeGrafter"/>
</dbReference>
<comment type="similarity">
    <text evidence="1">Belongs to the NAD(P)H dehydrogenase (quinone) family.</text>
</comment>
<keyword evidence="5" id="KW-1185">Reference proteome</keyword>
<dbReference type="RefSeq" id="WP_024463449.1">
    <property type="nucleotide sequence ID" value="NZ_CP062939.1"/>
</dbReference>
<dbReference type="EMBL" id="JGZR01000005">
    <property type="protein sequence ID" value="KFJ04179.1"/>
    <property type="molecule type" value="Genomic_DNA"/>
</dbReference>
<dbReference type="eggNOG" id="COG2249">
    <property type="taxonomic scope" value="Bacteria"/>
</dbReference>
<dbReference type="Proteomes" id="UP000029055">
    <property type="component" value="Unassembled WGS sequence"/>
</dbReference>
<dbReference type="InterPro" id="IPR051545">
    <property type="entry name" value="NAD(P)H_dehydrogenase_qn"/>
</dbReference>
<gene>
    <name evidence="4" type="ORF">BISU_1217</name>
</gene>
<dbReference type="Gene3D" id="3.40.50.360">
    <property type="match status" value="1"/>
</dbReference>
<sequence>MSNVLVITSNPEPASLTAAAGEAFAAGARGHGAKAEVLDLYAIGFNPSYGAADRAHYLGQAPMPADVAPVQSKLAEADVIALVFPVYWYTMPAMMKGFFDRVICRGFAYDAATSKPLALAGKKVRVIALTGGSRQWYESDGVDAALRNQICAQTFTKYCGVSDVDLVYVDNLSMGDSDHDKRDAAAVQLERIKALGASLV</sequence>
<protein>
    <submittedName>
        <fullName evidence="4">NAD(P)H oxidoreductase</fullName>
        <ecNumber evidence="4">1.10.99.2</ecNumber>
    </submittedName>
</protein>
<dbReference type="PANTHER" id="PTHR10204">
    <property type="entry name" value="NAD P H OXIDOREDUCTASE-RELATED"/>
    <property type="match status" value="1"/>
</dbReference>
<reference evidence="4 5" key="1">
    <citation type="submission" date="2014-03" db="EMBL/GenBank/DDBJ databases">
        <title>Genomics of Bifidobacteria.</title>
        <authorList>
            <person name="Ventura M."/>
            <person name="Milani C."/>
            <person name="Lugli G.A."/>
        </authorList>
    </citation>
    <scope>NUCLEOTIDE SEQUENCE [LARGE SCALE GENOMIC DNA]</scope>
    <source>
        <strain evidence="4 5">LMG 11597</strain>
    </source>
</reference>
<comment type="caution">
    <text evidence="4">The sequence shown here is derived from an EMBL/GenBank/DDBJ whole genome shotgun (WGS) entry which is preliminary data.</text>
</comment>
<dbReference type="GO" id="GO:0003955">
    <property type="term" value="F:NAD(P)H dehydrogenase (quinone) activity"/>
    <property type="evidence" value="ECO:0007669"/>
    <property type="project" value="TreeGrafter"/>
</dbReference>
<organism evidence="4 5">
    <name type="scientific">Bifidobacterium subtile</name>
    <dbReference type="NCBI Taxonomy" id="77635"/>
    <lineage>
        <taxon>Bacteria</taxon>
        <taxon>Bacillati</taxon>
        <taxon>Actinomycetota</taxon>
        <taxon>Actinomycetes</taxon>
        <taxon>Bifidobacteriales</taxon>
        <taxon>Bifidobacteriaceae</taxon>
        <taxon>Bifidobacterium</taxon>
    </lineage>
</organism>
<accession>A0A087E8S8</accession>
<dbReference type="Pfam" id="PF02525">
    <property type="entry name" value="Flavodoxin_2"/>
    <property type="match status" value="1"/>
</dbReference>
<keyword evidence="2 4" id="KW-0560">Oxidoreductase</keyword>
<evidence type="ECO:0000313" key="4">
    <source>
        <dbReference type="EMBL" id="KFJ04179.1"/>
    </source>
</evidence>
<evidence type="ECO:0000259" key="3">
    <source>
        <dbReference type="Pfam" id="PF02525"/>
    </source>
</evidence>
<dbReference type="EC" id="1.10.99.2" evidence="4"/>
<dbReference type="InterPro" id="IPR003680">
    <property type="entry name" value="Flavodoxin_fold"/>
</dbReference>
<dbReference type="SUPFAM" id="SSF52218">
    <property type="entry name" value="Flavoproteins"/>
    <property type="match status" value="1"/>
</dbReference>
<dbReference type="OrthoDB" id="9798454at2"/>
<dbReference type="STRING" id="77635.BISU_1217"/>
<proteinExistence type="inferred from homology"/>
<dbReference type="AlphaFoldDB" id="A0A087E8S8"/>
<dbReference type="InterPro" id="IPR029039">
    <property type="entry name" value="Flavoprotein-like_sf"/>
</dbReference>
<evidence type="ECO:0000256" key="2">
    <source>
        <dbReference type="ARBA" id="ARBA00023002"/>
    </source>
</evidence>
<evidence type="ECO:0000313" key="5">
    <source>
        <dbReference type="Proteomes" id="UP000029055"/>
    </source>
</evidence>
<evidence type="ECO:0000256" key="1">
    <source>
        <dbReference type="ARBA" id="ARBA00006252"/>
    </source>
</evidence>
<dbReference type="PANTHER" id="PTHR10204:SF34">
    <property type="entry name" value="NAD(P)H DEHYDROGENASE [QUINONE] 1 ISOFORM 1"/>
    <property type="match status" value="1"/>
</dbReference>
<feature type="domain" description="Flavodoxin-like fold" evidence="3">
    <location>
        <begin position="3"/>
        <end position="190"/>
    </location>
</feature>
<name>A0A087E8S8_9BIFI</name>